<evidence type="ECO:0000256" key="4">
    <source>
        <dbReference type="ARBA" id="ARBA00023004"/>
    </source>
</evidence>
<protein>
    <submittedName>
        <fullName evidence="7">Flavohemoprotein</fullName>
    </submittedName>
</protein>
<evidence type="ECO:0000259" key="6">
    <source>
        <dbReference type="PROSITE" id="PS01033"/>
    </source>
</evidence>
<comment type="caution">
    <text evidence="7">The sequence shown here is derived from an EMBL/GenBank/DDBJ whole genome shotgun (WGS) entry which is preliminary data.</text>
</comment>
<name>A0A8J7AM68_9CYAN</name>
<dbReference type="RefSeq" id="WP_194027474.1">
    <property type="nucleotide sequence ID" value="NZ_JADEWZ010000001.1"/>
</dbReference>
<evidence type="ECO:0000313" key="8">
    <source>
        <dbReference type="Proteomes" id="UP000654482"/>
    </source>
</evidence>
<dbReference type="InterPro" id="IPR012292">
    <property type="entry name" value="Globin/Proto"/>
</dbReference>
<evidence type="ECO:0000256" key="3">
    <source>
        <dbReference type="ARBA" id="ARBA00022723"/>
    </source>
</evidence>
<comment type="similarity">
    <text evidence="5">Belongs to the globin family.</text>
</comment>
<keyword evidence="5" id="KW-0813">Transport</keyword>
<reference evidence="7" key="1">
    <citation type="submission" date="2020-10" db="EMBL/GenBank/DDBJ databases">
        <authorList>
            <person name="Castelo-Branco R."/>
            <person name="Eusebio N."/>
            <person name="Adriana R."/>
            <person name="Vieira A."/>
            <person name="Brugerolle De Fraissinette N."/>
            <person name="Rezende De Castro R."/>
            <person name="Schneider M.P."/>
            <person name="Vasconcelos V."/>
            <person name="Leao P.N."/>
        </authorList>
    </citation>
    <scope>NUCLEOTIDE SEQUENCE</scope>
    <source>
        <strain evidence="7">LEGE 07157</strain>
    </source>
</reference>
<dbReference type="GO" id="GO:0008941">
    <property type="term" value="F:nitric oxide dioxygenase NAD(P)H activity"/>
    <property type="evidence" value="ECO:0007669"/>
    <property type="project" value="TreeGrafter"/>
</dbReference>
<dbReference type="Gene3D" id="1.10.490.10">
    <property type="entry name" value="Globins"/>
    <property type="match status" value="1"/>
</dbReference>
<evidence type="ECO:0000256" key="5">
    <source>
        <dbReference type="RuleBase" id="RU000356"/>
    </source>
</evidence>
<accession>A0A8J7AM68</accession>
<dbReference type="GO" id="GO:0046210">
    <property type="term" value="P:nitric oxide catabolic process"/>
    <property type="evidence" value="ECO:0007669"/>
    <property type="project" value="TreeGrafter"/>
</dbReference>
<evidence type="ECO:0000256" key="1">
    <source>
        <dbReference type="ARBA" id="ARBA00022617"/>
    </source>
</evidence>
<dbReference type="SUPFAM" id="SSF46458">
    <property type="entry name" value="Globin-like"/>
    <property type="match status" value="1"/>
</dbReference>
<dbReference type="GO" id="GO:0071500">
    <property type="term" value="P:cellular response to nitrosative stress"/>
    <property type="evidence" value="ECO:0007669"/>
    <property type="project" value="TreeGrafter"/>
</dbReference>
<dbReference type="GO" id="GO:0005344">
    <property type="term" value="F:oxygen carrier activity"/>
    <property type="evidence" value="ECO:0007669"/>
    <property type="project" value="UniProtKB-KW"/>
</dbReference>
<sequence>MALQVELLEASFARIKERQTDFTDCFYAILFKDYPDVKPLFAHVSMDDQSKKLFDSLALVVRGLRNPEALMEPLKGLGTRHVQYGAVPAHYPAVGATLLQAFANILQEDWTSEVEWAWANAYSIIAQIMLEGSEYPPELLQPKALVERASL</sequence>
<dbReference type="InterPro" id="IPR009050">
    <property type="entry name" value="Globin-like_sf"/>
</dbReference>
<evidence type="ECO:0000256" key="2">
    <source>
        <dbReference type="ARBA" id="ARBA00022621"/>
    </source>
</evidence>
<dbReference type="InterPro" id="IPR000971">
    <property type="entry name" value="Globin"/>
</dbReference>
<keyword evidence="1 5" id="KW-0349">Heme</keyword>
<proteinExistence type="inferred from homology"/>
<keyword evidence="2 5" id="KW-0561">Oxygen transport</keyword>
<dbReference type="PANTHER" id="PTHR43396:SF3">
    <property type="entry name" value="FLAVOHEMOPROTEIN"/>
    <property type="match status" value="1"/>
</dbReference>
<feature type="domain" description="Globin" evidence="6">
    <location>
        <begin position="1"/>
        <end position="134"/>
    </location>
</feature>
<dbReference type="GO" id="GO:0020037">
    <property type="term" value="F:heme binding"/>
    <property type="evidence" value="ECO:0007669"/>
    <property type="project" value="InterPro"/>
</dbReference>
<keyword evidence="8" id="KW-1185">Reference proteome</keyword>
<dbReference type="PROSITE" id="PS01033">
    <property type="entry name" value="GLOBIN"/>
    <property type="match status" value="1"/>
</dbReference>
<dbReference type="AlphaFoldDB" id="A0A8J7AM68"/>
<dbReference type="GO" id="GO:0046872">
    <property type="term" value="F:metal ion binding"/>
    <property type="evidence" value="ECO:0007669"/>
    <property type="project" value="UniProtKB-KW"/>
</dbReference>
<dbReference type="PANTHER" id="PTHR43396">
    <property type="entry name" value="FLAVOHEMOPROTEIN"/>
    <property type="match status" value="1"/>
</dbReference>
<evidence type="ECO:0000313" key="7">
    <source>
        <dbReference type="EMBL" id="MBE9114393.1"/>
    </source>
</evidence>
<keyword evidence="4" id="KW-0408">Iron</keyword>
<dbReference type="Proteomes" id="UP000654482">
    <property type="component" value="Unassembled WGS sequence"/>
</dbReference>
<dbReference type="Pfam" id="PF00042">
    <property type="entry name" value="Globin"/>
    <property type="match status" value="1"/>
</dbReference>
<dbReference type="GO" id="GO:0071949">
    <property type="term" value="F:FAD binding"/>
    <property type="evidence" value="ECO:0007669"/>
    <property type="project" value="TreeGrafter"/>
</dbReference>
<dbReference type="EMBL" id="JADEWZ010000001">
    <property type="protein sequence ID" value="MBE9114393.1"/>
    <property type="molecule type" value="Genomic_DNA"/>
</dbReference>
<keyword evidence="3" id="KW-0479">Metal-binding</keyword>
<dbReference type="CDD" id="cd12131">
    <property type="entry name" value="HGbI-like"/>
    <property type="match status" value="1"/>
</dbReference>
<organism evidence="7 8">
    <name type="scientific">Lusitaniella coriacea LEGE 07157</name>
    <dbReference type="NCBI Taxonomy" id="945747"/>
    <lineage>
        <taxon>Bacteria</taxon>
        <taxon>Bacillati</taxon>
        <taxon>Cyanobacteriota</taxon>
        <taxon>Cyanophyceae</taxon>
        <taxon>Spirulinales</taxon>
        <taxon>Lusitaniellaceae</taxon>
        <taxon>Lusitaniella</taxon>
    </lineage>
</organism>
<gene>
    <name evidence="7" type="ORF">IQ249_00630</name>
</gene>
<dbReference type="GO" id="GO:0019825">
    <property type="term" value="F:oxygen binding"/>
    <property type="evidence" value="ECO:0007669"/>
    <property type="project" value="InterPro"/>
</dbReference>